<comment type="caution">
    <text evidence="2">The sequence shown here is derived from an EMBL/GenBank/DDBJ whole genome shotgun (WGS) entry which is preliminary data.</text>
</comment>
<dbReference type="eggNOG" id="COG0115">
    <property type="taxonomic scope" value="Bacteria"/>
</dbReference>
<keyword evidence="2" id="KW-0032">Aminotransferase</keyword>
<sequence length="284" mass="29865">MQVVLVSPEGEVADPDSPVLHADDLGIVHGDGLFETMLVREGRVCGLDRHLARLTAAAPVAGLPAPDPGRIEAMVRTGVREWRSVHAGEGMLRLVYTRGREHDPSGDPTLYLTIAPVPDRVESARRHGVRALTLPTAYQPGLAATSPWLLSGVKSLSYAANIAALRHVRGLGVDDAIFVSASGTVLEGPRSTVVAVIDGALVTPPRDDGVLPGTTQDALFELAESEGIGTDQRPLTVTEVYSADEVWLLSSVTLAARVRELDGRACGAGSVIDVADLVHRSAGS</sequence>
<dbReference type="Pfam" id="PF01063">
    <property type="entry name" value="Aminotran_4"/>
    <property type="match status" value="1"/>
</dbReference>
<dbReference type="GO" id="GO:0008483">
    <property type="term" value="F:transaminase activity"/>
    <property type="evidence" value="ECO:0007669"/>
    <property type="project" value="UniProtKB-KW"/>
</dbReference>
<dbReference type="AlphaFoldDB" id="L7LGY7"/>
<organism evidence="2 3">
    <name type="scientific">Gordonia sihwensis NBRC 108236</name>
    <dbReference type="NCBI Taxonomy" id="1223544"/>
    <lineage>
        <taxon>Bacteria</taxon>
        <taxon>Bacillati</taxon>
        <taxon>Actinomycetota</taxon>
        <taxon>Actinomycetes</taxon>
        <taxon>Mycobacteriales</taxon>
        <taxon>Gordoniaceae</taxon>
        <taxon>Gordonia</taxon>
    </lineage>
</organism>
<name>L7LGY7_9ACTN</name>
<evidence type="ECO:0000313" key="2">
    <source>
        <dbReference type="EMBL" id="GAC60375.1"/>
    </source>
</evidence>
<dbReference type="Gene3D" id="3.30.470.10">
    <property type="match status" value="1"/>
</dbReference>
<dbReference type="GO" id="GO:0005829">
    <property type="term" value="C:cytosol"/>
    <property type="evidence" value="ECO:0007669"/>
    <property type="project" value="TreeGrafter"/>
</dbReference>
<dbReference type="SUPFAM" id="SSF56752">
    <property type="entry name" value="D-aminoacid aminotransferase-like PLP-dependent enzymes"/>
    <property type="match status" value="1"/>
</dbReference>
<dbReference type="InterPro" id="IPR050571">
    <property type="entry name" value="Class-IV_PLP-Dep_Aminotrnsfr"/>
</dbReference>
<evidence type="ECO:0000256" key="1">
    <source>
        <dbReference type="ARBA" id="ARBA00009320"/>
    </source>
</evidence>
<dbReference type="Proteomes" id="UP000035083">
    <property type="component" value="Unassembled WGS sequence"/>
</dbReference>
<keyword evidence="2" id="KW-0808">Transferase</keyword>
<dbReference type="NCBIfam" id="NF005886">
    <property type="entry name" value="PRK07849.1-1"/>
    <property type="match status" value="1"/>
</dbReference>
<evidence type="ECO:0000313" key="3">
    <source>
        <dbReference type="Proteomes" id="UP000035083"/>
    </source>
</evidence>
<gene>
    <name evidence="2" type="ORF">GSI01S_09_00370</name>
</gene>
<dbReference type="GO" id="GO:0046394">
    <property type="term" value="P:carboxylic acid biosynthetic process"/>
    <property type="evidence" value="ECO:0007669"/>
    <property type="project" value="UniProtKB-ARBA"/>
</dbReference>
<dbReference type="InterPro" id="IPR043131">
    <property type="entry name" value="BCAT-like_N"/>
</dbReference>
<accession>L7LGY7</accession>
<reference evidence="2 3" key="1">
    <citation type="submission" date="2012-12" db="EMBL/GenBank/DDBJ databases">
        <title>Whole genome shotgun sequence of Gordonia sihwensis NBRC 108236.</title>
        <authorList>
            <person name="Yoshida I."/>
            <person name="Hosoyama A."/>
            <person name="Tsuchikane K."/>
            <person name="Ando Y."/>
            <person name="Baba S."/>
            <person name="Ohji S."/>
            <person name="Hamada M."/>
            <person name="Tamura T."/>
            <person name="Yamazoe A."/>
            <person name="Yamazaki S."/>
            <person name="Fujita N."/>
        </authorList>
    </citation>
    <scope>NUCLEOTIDE SEQUENCE [LARGE SCALE GENOMIC DNA]</scope>
    <source>
        <strain evidence="2 3">NBRC 108236</strain>
    </source>
</reference>
<comment type="similarity">
    <text evidence="1">Belongs to the class-IV pyridoxal-phosphate-dependent aminotransferase family.</text>
</comment>
<dbReference type="PANTHER" id="PTHR42743:SF11">
    <property type="entry name" value="AMINODEOXYCHORISMATE LYASE"/>
    <property type="match status" value="1"/>
</dbReference>
<dbReference type="PANTHER" id="PTHR42743">
    <property type="entry name" value="AMINO-ACID AMINOTRANSFERASE"/>
    <property type="match status" value="1"/>
</dbReference>
<dbReference type="InterPro" id="IPR043132">
    <property type="entry name" value="BCAT-like_C"/>
</dbReference>
<dbReference type="InterPro" id="IPR001544">
    <property type="entry name" value="Aminotrans_IV"/>
</dbReference>
<dbReference type="NCBIfam" id="NF005887">
    <property type="entry name" value="PRK07849.1-2"/>
    <property type="match status" value="1"/>
</dbReference>
<proteinExistence type="inferred from homology"/>
<protein>
    <submittedName>
        <fullName evidence="2">Putative aminotransferase</fullName>
    </submittedName>
</protein>
<keyword evidence="3" id="KW-1185">Reference proteome</keyword>
<dbReference type="Gene3D" id="3.20.10.10">
    <property type="entry name" value="D-amino Acid Aminotransferase, subunit A, domain 2"/>
    <property type="match status" value="1"/>
</dbReference>
<dbReference type="InterPro" id="IPR036038">
    <property type="entry name" value="Aminotransferase-like"/>
</dbReference>
<dbReference type="RefSeq" id="WP_006895725.1">
    <property type="nucleotide sequence ID" value="NZ_BANU01000009.1"/>
</dbReference>
<dbReference type="EMBL" id="BANU01000009">
    <property type="protein sequence ID" value="GAC60375.1"/>
    <property type="molecule type" value="Genomic_DNA"/>
</dbReference>